<evidence type="ECO:0000313" key="2">
    <source>
        <dbReference type="Proteomes" id="UP000190286"/>
    </source>
</evidence>
<evidence type="ECO:0000313" key="1">
    <source>
        <dbReference type="EMBL" id="SKA87031.1"/>
    </source>
</evidence>
<organism evidence="1 2">
    <name type="scientific">Gemmiger formicilis</name>
    <dbReference type="NCBI Taxonomy" id="745368"/>
    <lineage>
        <taxon>Bacteria</taxon>
        <taxon>Bacillati</taxon>
        <taxon>Bacillota</taxon>
        <taxon>Clostridia</taxon>
        <taxon>Eubacteriales</taxon>
        <taxon>Gemmiger</taxon>
    </lineage>
</organism>
<keyword evidence="2" id="KW-1185">Reference proteome</keyword>
<dbReference type="Proteomes" id="UP000190286">
    <property type="component" value="Unassembled WGS sequence"/>
</dbReference>
<proteinExistence type="predicted"/>
<name>A0A1T4XDF0_9FIRM</name>
<dbReference type="AlphaFoldDB" id="A0A1T4XDF0"/>
<gene>
    <name evidence="1" type="ORF">SAMN02745178_01674</name>
</gene>
<dbReference type="GeneID" id="93339357"/>
<dbReference type="InterPro" id="IPR036388">
    <property type="entry name" value="WH-like_DNA-bd_sf"/>
</dbReference>
<reference evidence="1 2" key="1">
    <citation type="submission" date="2017-02" db="EMBL/GenBank/DDBJ databases">
        <authorList>
            <person name="Peterson S.W."/>
        </authorList>
    </citation>
    <scope>NUCLEOTIDE SEQUENCE [LARGE SCALE GENOMIC DNA]</scope>
    <source>
        <strain evidence="1 2">ATCC 27749</strain>
    </source>
</reference>
<dbReference type="SUPFAM" id="SSF88659">
    <property type="entry name" value="Sigma3 and sigma4 domains of RNA polymerase sigma factors"/>
    <property type="match status" value="1"/>
</dbReference>
<dbReference type="RefSeq" id="WP_143402710.1">
    <property type="nucleotide sequence ID" value="NZ_CBCTSN010000004.1"/>
</dbReference>
<dbReference type="EMBL" id="FUYF01000008">
    <property type="protein sequence ID" value="SKA87031.1"/>
    <property type="molecule type" value="Genomic_DNA"/>
</dbReference>
<accession>A0A1T4XDF0</accession>
<sequence>MAKKNIADKYWIYGEDAELAARLTSYLTRVVYNQRANYIRALMKIKEHECSIEDCDSDIESQSMRSGNSLEESIESKLMWEAIRKYLPKLELKECEVMIALYIDRLSVTATAAKLRVDASTVRRRRDSACDKIRKAMEEK</sequence>
<dbReference type="Gene3D" id="1.10.10.10">
    <property type="entry name" value="Winged helix-like DNA-binding domain superfamily/Winged helix DNA-binding domain"/>
    <property type="match status" value="1"/>
</dbReference>
<protein>
    <submittedName>
        <fullName evidence="1">RNA polymerase sigma factor, sigma-70 family</fullName>
    </submittedName>
</protein>
<dbReference type="OrthoDB" id="2657224at2"/>
<dbReference type="InterPro" id="IPR013324">
    <property type="entry name" value="RNA_pol_sigma_r3/r4-like"/>
</dbReference>